<reference evidence="2" key="1">
    <citation type="submission" date="2022-04" db="EMBL/GenBank/DDBJ databases">
        <title>Shinella lacus sp. nov., a novel member of the genus Shinella from water.</title>
        <authorList>
            <person name="Deng Y."/>
        </authorList>
    </citation>
    <scope>NUCLEOTIDE SEQUENCE</scope>
    <source>
        <strain evidence="2">JCM 31239</strain>
    </source>
</reference>
<dbReference type="Gene3D" id="2.30.30.40">
    <property type="entry name" value="SH3 Domains"/>
    <property type="match status" value="1"/>
</dbReference>
<organism evidence="2 3">
    <name type="scientific">Shinella curvata</name>
    <dbReference type="NCBI Taxonomy" id="1817964"/>
    <lineage>
        <taxon>Bacteria</taxon>
        <taxon>Pseudomonadati</taxon>
        <taxon>Pseudomonadota</taxon>
        <taxon>Alphaproteobacteria</taxon>
        <taxon>Hyphomicrobiales</taxon>
        <taxon>Rhizobiaceae</taxon>
        <taxon>Shinella</taxon>
    </lineage>
</organism>
<proteinExistence type="predicted"/>
<protein>
    <submittedName>
        <fullName evidence="2">SH3 domain-containing protein</fullName>
    </submittedName>
</protein>
<dbReference type="EMBL" id="WHSC02000002">
    <property type="protein sequence ID" value="MDO6120464.1"/>
    <property type="molecule type" value="Genomic_DNA"/>
</dbReference>
<dbReference type="Proteomes" id="UP001177080">
    <property type="component" value="Unassembled WGS sequence"/>
</dbReference>
<sequence>MRRFAPILIALSSAVAIFAAPGPASATASVCSFTAHTWDPDPAGTNVRSEPNASATILTKLPQEAGEGDAAFSPEFEVVGYENGWFRIRNVAVDQYGERPERTIFEGPGWISAKLVTFSINNPHLREAPDPSARILTELVGDDWGPDSATVRKVHDCSGTFADVTLETPDGAEHRGWVTGLCGNQVTTCP</sequence>
<comment type="caution">
    <text evidence="2">The sequence shown here is derived from an EMBL/GenBank/DDBJ whole genome shotgun (WGS) entry which is preliminary data.</text>
</comment>
<accession>A0ABT8X9Q1</accession>
<keyword evidence="3" id="KW-1185">Reference proteome</keyword>
<evidence type="ECO:0000256" key="1">
    <source>
        <dbReference type="SAM" id="SignalP"/>
    </source>
</evidence>
<evidence type="ECO:0000313" key="3">
    <source>
        <dbReference type="Proteomes" id="UP001177080"/>
    </source>
</evidence>
<feature type="signal peptide" evidence="1">
    <location>
        <begin position="1"/>
        <end position="26"/>
    </location>
</feature>
<keyword evidence="1" id="KW-0732">Signal</keyword>
<feature type="chain" id="PRO_5047413889" evidence="1">
    <location>
        <begin position="27"/>
        <end position="190"/>
    </location>
</feature>
<dbReference type="RefSeq" id="WP_244762078.1">
    <property type="nucleotide sequence ID" value="NZ_JALJCJ010000004.1"/>
</dbReference>
<name>A0ABT8X9Q1_9HYPH</name>
<evidence type="ECO:0000313" key="2">
    <source>
        <dbReference type="EMBL" id="MDO6120464.1"/>
    </source>
</evidence>
<gene>
    <name evidence="2" type="ORF">GB928_004635</name>
</gene>